<dbReference type="GO" id="GO:0005524">
    <property type="term" value="F:ATP binding"/>
    <property type="evidence" value="ECO:0007669"/>
    <property type="project" value="UniProtKB-KW"/>
</dbReference>
<dbReference type="OrthoDB" id="9815222at2"/>
<dbReference type="InterPro" id="IPR014001">
    <property type="entry name" value="Helicase_ATP-bd"/>
</dbReference>
<dbReference type="PROSITE" id="PS51194">
    <property type="entry name" value="HELICASE_CTER"/>
    <property type="match status" value="1"/>
</dbReference>
<protein>
    <submittedName>
        <fullName evidence="7">DEAD/DEAH box helicase</fullName>
    </submittedName>
</protein>
<organism evidence="7 8">
    <name type="scientific">Nitrobacter winogradskyi</name>
    <name type="common">Nitrobacter agilis</name>
    <dbReference type="NCBI Taxonomy" id="913"/>
    <lineage>
        <taxon>Bacteria</taxon>
        <taxon>Pseudomonadati</taxon>
        <taxon>Pseudomonadota</taxon>
        <taxon>Alphaproteobacteria</taxon>
        <taxon>Hyphomicrobiales</taxon>
        <taxon>Nitrobacteraceae</taxon>
        <taxon>Nitrobacter</taxon>
    </lineage>
</organism>
<dbReference type="PANTHER" id="PTHR47961">
    <property type="entry name" value="DNA POLYMERASE THETA, PUTATIVE (AFU_ORTHOLOGUE AFUA_1G05260)-RELATED"/>
    <property type="match status" value="1"/>
</dbReference>
<dbReference type="SMART" id="SM00487">
    <property type="entry name" value="DEXDc"/>
    <property type="match status" value="1"/>
</dbReference>
<dbReference type="GO" id="GO:0016787">
    <property type="term" value="F:hydrolase activity"/>
    <property type="evidence" value="ECO:0007669"/>
    <property type="project" value="UniProtKB-KW"/>
</dbReference>
<dbReference type="EMBL" id="BJNF01000042">
    <property type="protein sequence ID" value="GEC15816.1"/>
    <property type="molecule type" value="Genomic_DNA"/>
</dbReference>
<accession>A0A4Y3WF02</accession>
<dbReference type="GO" id="GO:0003678">
    <property type="term" value="F:DNA helicase activity"/>
    <property type="evidence" value="ECO:0007669"/>
    <property type="project" value="TreeGrafter"/>
</dbReference>
<dbReference type="InterPro" id="IPR050474">
    <property type="entry name" value="Hel308_SKI2-like"/>
</dbReference>
<comment type="caution">
    <text evidence="7">The sequence shown here is derived from an EMBL/GenBank/DDBJ whole genome shotgun (WGS) entry which is preliminary data.</text>
</comment>
<name>A0A4Y3WF02_NITWI</name>
<dbReference type="GO" id="GO:0003676">
    <property type="term" value="F:nucleic acid binding"/>
    <property type="evidence" value="ECO:0007669"/>
    <property type="project" value="InterPro"/>
</dbReference>
<gene>
    <name evidence="7" type="ORF">NWI01_17080</name>
</gene>
<dbReference type="Pfam" id="PF00271">
    <property type="entry name" value="Helicase_C"/>
    <property type="match status" value="1"/>
</dbReference>
<dbReference type="PANTHER" id="PTHR47961:SF4">
    <property type="entry name" value="ACTIVATING SIGNAL COINTEGRATOR 1 COMPLEX SUBUNIT 3"/>
    <property type="match status" value="1"/>
</dbReference>
<evidence type="ECO:0000256" key="1">
    <source>
        <dbReference type="ARBA" id="ARBA00022741"/>
    </source>
</evidence>
<keyword evidence="1" id="KW-0547">Nucleotide-binding</keyword>
<dbReference type="PROSITE" id="PS51192">
    <property type="entry name" value="HELICASE_ATP_BIND_1"/>
    <property type="match status" value="1"/>
</dbReference>
<reference evidence="7 8" key="1">
    <citation type="submission" date="2019-06" db="EMBL/GenBank/DDBJ databases">
        <title>Whole genome shotgun sequence of Nitrobacter winogradskyi NBRC 14297.</title>
        <authorList>
            <person name="Hosoyama A."/>
            <person name="Uohara A."/>
            <person name="Ohji S."/>
            <person name="Ichikawa N."/>
        </authorList>
    </citation>
    <scope>NUCLEOTIDE SEQUENCE [LARGE SCALE GENOMIC DNA]</scope>
    <source>
        <strain evidence="7 8">NBRC 14297</strain>
    </source>
</reference>
<dbReference type="SMART" id="SM00490">
    <property type="entry name" value="HELICc"/>
    <property type="match status" value="1"/>
</dbReference>
<dbReference type="InterPro" id="IPR011545">
    <property type="entry name" value="DEAD/DEAH_box_helicase_dom"/>
</dbReference>
<evidence type="ECO:0000256" key="2">
    <source>
        <dbReference type="ARBA" id="ARBA00022801"/>
    </source>
</evidence>
<dbReference type="InterPro" id="IPR001650">
    <property type="entry name" value="Helicase_C-like"/>
</dbReference>
<evidence type="ECO:0000313" key="8">
    <source>
        <dbReference type="Proteomes" id="UP000318825"/>
    </source>
</evidence>
<feature type="domain" description="Helicase C-terminal" evidence="6">
    <location>
        <begin position="381"/>
        <end position="570"/>
    </location>
</feature>
<evidence type="ECO:0000256" key="4">
    <source>
        <dbReference type="ARBA" id="ARBA00022840"/>
    </source>
</evidence>
<sequence>MTEDELIEWLLAEGVASDLALLSRVNALQELENVEPVEAVTKALNAVDWNRLLLAGSILARSEARPPREAALLIATSSITLAKRGPTRDAAALLFEQLSNKLAVGLAQRRGEVGVDLDARLGVGARLELTRNRLKNSVVLEADGGLLEVNAFQRSFWTGSQDERGWMSASAPTACGKTYLVLQWLLDQMRAKRARMVVYLAPTRALVSETETNLRDLLSSASLGADQIRVSSLPLTDEYLAMRNGGPPLVAVFTQERLHLFANALSDEMEIDLLIVDEAHKIGDAKRGVILQDAIERVTRASPKVRAVFISPATQNPHTLLDDAPPSANRQVVDSDAPTVLQNVLFAQQVKRQTTKYELAIRRGDEPESVGILSLTGRPVGLRKRIAFIAEALTGHRSGTLIYANGPDEAEKIAFLLNQGAVREALDPELAALADLSRKGVHPDYLLAPLVERGVAFHYGNMPSLLRSEIERLFKSGKIRFLVCTSTLIEGVNLSCRMIVLRGPRKGSGNHMLAHDFWNLAGRAGRWGDEFQGKIVCIDPHDEEAWPHGVPKRARYEIKRETDLVMEEPEELLGFLNKRADMSMDEVSRGSNLEQVSSYLISTFLRAGSVADAAFAKRHDPSFVTGLDKALAELCKVNRLPPTLIARHPGVSAIAMQSLLEFFGQHPGEPEDLVPAATEDDEAVASMMFVMQTINDHLYPAFKPDELIYGHAVTVQRWLRGWSLARMIQTRIENLRRSGKAVNIPKVCRQTMEMVEQTARFAAPKYISAYVDVLRLHLDGIGRADLLRDRFDIGLALEFGISTQTLLSLMEMGLSRMSAVALHEVIAMDDLDQDACRNWMRTNGNALESAGIPSIIVRELRERLLGETPPPAAAGETAD</sequence>
<dbReference type="Gene3D" id="3.40.50.300">
    <property type="entry name" value="P-loop containing nucleotide triphosphate hydrolases"/>
    <property type="match status" value="2"/>
</dbReference>
<evidence type="ECO:0000313" key="7">
    <source>
        <dbReference type="EMBL" id="GEC15816.1"/>
    </source>
</evidence>
<keyword evidence="2" id="KW-0378">Hydrolase</keyword>
<dbReference type="Pfam" id="PF00270">
    <property type="entry name" value="DEAD"/>
    <property type="match status" value="1"/>
</dbReference>
<dbReference type="InterPro" id="IPR027417">
    <property type="entry name" value="P-loop_NTPase"/>
</dbReference>
<evidence type="ECO:0000259" key="5">
    <source>
        <dbReference type="PROSITE" id="PS51192"/>
    </source>
</evidence>
<feature type="domain" description="Helicase ATP-binding" evidence="5">
    <location>
        <begin position="169"/>
        <end position="344"/>
    </location>
</feature>
<keyword evidence="3 7" id="KW-0347">Helicase</keyword>
<dbReference type="Proteomes" id="UP000318825">
    <property type="component" value="Unassembled WGS sequence"/>
</dbReference>
<evidence type="ECO:0000259" key="6">
    <source>
        <dbReference type="PROSITE" id="PS51194"/>
    </source>
</evidence>
<dbReference type="SUPFAM" id="SSF52540">
    <property type="entry name" value="P-loop containing nucleoside triphosphate hydrolases"/>
    <property type="match status" value="1"/>
</dbReference>
<keyword evidence="4" id="KW-0067">ATP-binding</keyword>
<evidence type="ECO:0000256" key="3">
    <source>
        <dbReference type="ARBA" id="ARBA00022806"/>
    </source>
</evidence>
<proteinExistence type="predicted"/>
<dbReference type="AlphaFoldDB" id="A0A4Y3WF02"/>